<evidence type="ECO:0000313" key="2">
    <source>
        <dbReference type="EMBL" id="OPJ86090.1"/>
    </source>
</evidence>
<name>A0A1V4KNR3_PATFA</name>
<accession>A0A1V4KNR3</accession>
<reference evidence="2 3" key="1">
    <citation type="submission" date="2016-02" db="EMBL/GenBank/DDBJ databases">
        <title>Band-tailed pigeon sequencing and assembly.</title>
        <authorList>
            <person name="Soares A.E."/>
            <person name="Novak B.J."/>
            <person name="Rice E.S."/>
            <person name="O'Connell B."/>
            <person name="Chang D."/>
            <person name="Weber S."/>
            <person name="Shapiro B."/>
        </authorList>
    </citation>
    <scope>NUCLEOTIDE SEQUENCE [LARGE SCALE GENOMIC DNA]</scope>
    <source>
        <strain evidence="2">BTP2013</strain>
        <tissue evidence="2">Blood</tissue>
    </source>
</reference>
<organism evidence="2 3">
    <name type="scientific">Patagioenas fasciata monilis</name>
    <dbReference type="NCBI Taxonomy" id="372326"/>
    <lineage>
        <taxon>Eukaryota</taxon>
        <taxon>Metazoa</taxon>
        <taxon>Chordata</taxon>
        <taxon>Craniata</taxon>
        <taxon>Vertebrata</taxon>
        <taxon>Euteleostomi</taxon>
        <taxon>Archelosauria</taxon>
        <taxon>Archosauria</taxon>
        <taxon>Dinosauria</taxon>
        <taxon>Saurischia</taxon>
        <taxon>Theropoda</taxon>
        <taxon>Coelurosauria</taxon>
        <taxon>Aves</taxon>
        <taxon>Neognathae</taxon>
        <taxon>Neoaves</taxon>
        <taxon>Columbimorphae</taxon>
        <taxon>Columbiformes</taxon>
        <taxon>Columbidae</taxon>
        <taxon>Patagioenas</taxon>
    </lineage>
</organism>
<feature type="region of interest" description="Disordered" evidence="1">
    <location>
        <begin position="49"/>
        <end position="102"/>
    </location>
</feature>
<evidence type="ECO:0000256" key="1">
    <source>
        <dbReference type="SAM" id="MobiDB-lite"/>
    </source>
</evidence>
<dbReference type="AlphaFoldDB" id="A0A1V4KNR3"/>
<keyword evidence="3" id="KW-1185">Reference proteome</keyword>
<protein>
    <submittedName>
        <fullName evidence="2">Uncharacterized protein</fullName>
    </submittedName>
</protein>
<proteinExistence type="predicted"/>
<dbReference type="EMBL" id="LSYS01002427">
    <property type="protein sequence ID" value="OPJ86090.1"/>
    <property type="molecule type" value="Genomic_DNA"/>
</dbReference>
<feature type="compositionally biased region" description="Polar residues" evidence="1">
    <location>
        <begin position="80"/>
        <end position="96"/>
    </location>
</feature>
<evidence type="ECO:0000313" key="3">
    <source>
        <dbReference type="Proteomes" id="UP000190648"/>
    </source>
</evidence>
<dbReference type="Proteomes" id="UP000190648">
    <property type="component" value="Unassembled WGS sequence"/>
</dbReference>
<comment type="caution">
    <text evidence="2">The sequence shown here is derived from an EMBL/GenBank/DDBJ whole genome shotgun (WGS) entry which is preliminary data.</text>
</comment>
<gene>
    <name evidence="2" type="ORF">AV530_011278</name>
</gene>
<sequence>MRPELDQSIPTKAEINMPVLQTDPNGTPVLARPGSPCESSCREWALPITPPPLALKKPPGAQRRSLPPGAGRDNRLVTRQGENMGNLQEKGSNEATSRYEEL</sequence>